<dbReference type="RefSeq" id="WP_114242846.1">
    <property type="nucleotide sequence ID" value="NZ_CP027306.1"/>
</dbReference>
<keyword evidence="2" id="KW-0732">Signal</keyword>
<evidence type="ECO:0000259" key="3">
    <source>
        <dbReference type="PROSITE" id="PS51781"/>
    </source>
</evidence>
<dbReference type="InterPro" id="IPR003646">
    <property type="entry name" value="SH3-like_bac-type"/>
</dbReference>
<dbReference type="Proteomes" id="UP000252698">
    <property type="component" value="Chromosome"/>
</dbReference>
<feature type="signal peptide" evidence="2">
    <location>
        <begin position="1"/>
        <end position="29"/>
    </location>
</feature>
<gene>
    <name evidence="4" type="ORF">C5746_03495</name>
</gene>
<dbReference type="KEGG" id="sata:C5746_03495"/>
<feature type="compositionally biased region" description="Polar residues" evidence="1">
    <location>
        <begin position="30"/>
        <end position="39"/>
    </location>
</feature>
<accession>A0A2Z5J7A4</accession>
<evidence type="ECO:0000256" key="2">
    <source>
        <dbReference type="SAM" id="SignalP"/>
    </source>
</evidence>
<feature type="chain" id="PRO_5039142679" description="SH3b domain-containing protein" evidence="2">
    <location>
        <begin position="30"/>
        <end position="143"/>
    </location>
</feature>
<dbReference type="Gene3D" id="2.30.30.40">
    <property type="entry name" value="SH3 Domains"/>
    <property type="match status" value="1"/>
</dbReference>
<dbReference type="PROSITE" id="PS51781">
    <property type="entry name" value="SH3B"/>
    <property type="match status" value="1"/>
</dbReference>
<dbReference type="AlphaFoldDB" id="A0A2Z5J7A4"/>
<evidence type="ECO:0000256" key="1">
    <source>
        <dbReference type="SAM" id="MobiDB-lite"/>
    </source>
</evidence>
<dbReference type="GeneID" id="95517622"/>
<sequence length="143" mass="15852">MNRTIQRGLVAAIAAIAVLPAAVVSTDTAAAQQRHTAPHQQIPHRRTAPPRLWAPSHSMTRPVTFTGYVQGRVVTRHMPLRIRSGPGTGYRVIGSLRPAGTVHISCKKYGRNVRGNHRWYKLSHSKGYVSARYVRNVSAIPWC</sequence>
<evidence type="ECO:0000313" key="4">
    <source>
        <dbReference type="EMBL" id="AXE76182.1"/>
    </source>
</evidence>
<organism evidence="4 5">
    <name type="scientific">Streptomyces atratus</name>
    <dbReference type="NCBI Taxonomy" id="1893"/>
    <lineage>
        <taxon>Bacteria</taxon>
        <taxon>Bacillati</taxon>
        <taxon>Actinomycetota</taxon>
        <taxon>Actinomycetes</taxon>
        <taxon>Kitasatosporales</taxon>
        <taxon>Streptomycetaceae</taxon>
        <taxon>Streptomyces</taxon>
    </lineage>
</organism>
<evidence type="ECO:0000313" key="5">
    <source>
        <dbReference type="Proteomes" id="UP000252698"/>
    </source>
</evidence>
<feature type="domain" description="SH3b" evidence="3">
    <location>
        <begin position="69"/>
        <end position="138"/>
    </location>
</feature>
<dbReference type="Pfam" id="PF08239">
    <property type="entry name" value="SH3_3"/>
    <property type="match status" value="1"/>
</dbReference>
<proteinExistence type="predicted"/>
<name>A0A2Z5J7A4_STRAR</name>
<dbReference type="EMBL" id="CP027306">
    <property type="protein sequence ID" value="AXE76182.1"/>
    <property type="molecule type" value="Genomic_DNA"/>
</dbReference>
<protein>
    <recommendedName>
        <fullName evidence="3">SH3b domain-containing protein</fullName>
    </recommendedName>
</protein>
<feature type="region of interest" description="Disordered" evidence="1">
    <location>
        <begin position="30"/>
        <end position="56"/>
    </location>
</feature>
<reference evidence="4 5" key="1">
    <citation type="journal article" date="2018" name="Front. Microbiol.">
        <title>Genome Sequencing of Streptomyces atratus SCSIOZH16 and Activation Production of Nocardamine via Metabolic Engineering.</title>
        <authorList>
            <person name="Li Y."/>
            <person name="Zhang C."/>
            <person name="Liu C."/>
            <person name="Ju J."/>
            <person name="Ma J."/>
        </authorList>
    </citation>
    <scope>NUCLEOTIDE SEQUENCE [LARGE SCALE GENOMIC DNA]</scope>
    <source>
        <strain evidence="4 5">SCSIO_ZH16</strain>
    </source>
</reference>